<accession>A0A0F9FBK9</accession>
<dbReference type="SMART" id="SM00086">
    <property type="entry name" value="PAC"/>
    <property type="match status" value="4"/>
</dbReference>
<dbReference type="NCBIfam" id="TIGR00229">
    <property type="entry name" value="sensory_box"/>
    <property type="match status" value="3"/>
</dbReference>
<dbReference type="Pfam" id="PF08447">
    <property type="entry name" value="PAS_3"/>
    <property type="match status" value="1"/>
</dbReference>
<evidence type="ECO:0000313" key="5">
    <source>
        <dbReference type="EMBL" id="KKL48502.1"/>
    </source>
</evidence>
<feature type="coiled-coil region" evidence="1">
    <location>
        <begin position="59"/>
        <end position="86"/>
    </location>
</feature>
<dbReference type="InterPro" id="IPR000014">
    <property type="entry name" value="PAS"/>
</dbReference>
<dbReference type="InterPro" id="IPR013656">
    <property type="entry name" value="PAS_4"/>
</dbReference>
<protein>
    <recommendedName>
        <fullName evidence="6">Histidine kinase</fullName>
    </recommendedName>
</protein>
<evidence type="ECO:0000256" key="1">
    <source>
        <dbReference type="SAM" id="Coils"/>
    </source>
</evidence>
<dbReference type="InterPro" id="IPR000700">
    <property type="entry name" value="PAS-assoc_C"/>
</dbReference>
<keyword evidence="2" id="KW-1133">Transmembrane helix</keyword>
<dbReference type="PROSITE" id="PS50112">
    <property type="entry name" value="PAS"/>
    <property type="match status" value="2"/>
</dbReference>
<dbReference type="InterPro" id="IPR013655">
    <property type="entry name" value="PAS_fold_3"/>
</dbReference>
<evidence type="ECO:0000259" key="4">
    <source>
        <dbReference type="PROSITE" id="PS50113"/>
    </source>
</evidence>
<feature type="domain" description="PAS" evidence="3">
    <location>
        <begin position="301"/>
        <end position="370"/>
    </location>
</feature>
<dbReference type="InterPro" id="IPR001610">
    <property type="entry name" value="PAC"/>
</dbReference>
<dbReference type="SUPFAM" id="SSF55785">
    <property type="entry name" value="PYP-like sensor domain (PAS domain)"/>
    <property type="match status" value="4"/>
</dbReference>
<dbReference type="PROSITE" id="PS50113">
    <property type="entry name" value="PAC"/>
    <property type="match status" value="2"/>
</dbReference>
<feature type="domain" description="PAS" evidence="3">
    <location>
        <begin position="93"/>
        <end position="139"/>
    </location>
</feature>
<keyword evidence="1" id="KW-0175">Coiled coil</keyword>
<dbReference type="Gene3D" id="3.30.450.20">
    <property type="entry name" value="PAS domain"/>
    <property type="match status" value="4"/>
</dbReference>
<feature type="domain" description="PAC" evidence="4">
    <location>
        <begin position="490"/>
        <end position="544"/>
    </location>
</feature>
<dbReference type="InterPro" id="IPR035965">
    <property type="entry name" value="PAS-like_dom_sf"/>
</dbReference>
<dbReference type="PANTHER" id="PTHR44757:SF2">
    <property type="entry name" value="BIOFILM ARCHITECTURE MAINTENANCE PROTEIN MBAA"/>
    <property type="match status" value="1"/>
</dbReference>
<name>A0A0F9FBK9_9ZZZZ</name>
<dbReference type="AlphaFoldDB" id="A0A0F9FBK9"/>
<feature type="transmembrane region" description="Helical" evidence="2">
    <location>
        <begin position="42"/>
        <end position="59"/>
    </location>
</feature>
<evidence type="ECO:0000256" key="2">
    <source>
        <dbReference type="SAM" id="Phobius"/>
    </source>
</evidence>
<dbReference type="SMART" id="SM00091">
    <property type="entry name" value="PAS"/>
    <property type="match status" value="4"/>
</dbReference>
<gene>
    <name evidence="5" type="ORF">LCGC14_2324870</name>
</gene>
<proteinExistence type="predicted"/>
<feature type="non-terminal residue" evidence="5">
    <location>
        <position position="1"/>
    </location>
</feature>
<dbReference type="PANTHER" id="PTHR44757">
    <property type="entry name" value="DIGUANYLATE CYCLASE DGCP"/>
    <property type="match status" value="1"/>
</dbReference>
<feature type="coiled-coil region" evidence="1">
    <location>
        <begin position="528"/>
        <end position="555"/>
    </location>
</feature>
<dbReference type="EMBL" id="LAZR01033299">
    <property type="protein sequence ID" value="KKL48502.1"/>
    <property type="molecule type" value="Genomic_DNA"/>
</dbReference>
<dbReference type="Pfam" id="PF13426">
    <property type="entry name" value="PAS_9"/>
    <property type="match status" value="1"/>
</dbReference>
<organism evidence="5">
    <name type="scientific">marine sediment metagenome</name>
    <dbReference type="NCBI Taxonomy" id="412755"/>
    <lineage>
        <taxon>unclassified sequences</taxon>
        <taxon>metagenomes</taxon>
        <taxon>ecological metagenomes</taxon>
    </lineage>
</organism>
<dbReference type="Pfam" id="PF08448">
    <property type="entry name" value="PAS_4"/>
    <property type="match status" value="2"/>
</dbReference>
<dbReference type="CDD" id="cd00130">
    <property type="entry name" value="PAS"/>
    <property type="match status" value="3"/>
</dbReference>
<comment type="caution">
    <text evidence="5">The sequence shown here is derived from an EMBL/GenBank/DDBJ whole genome shotgun (WGS) entry which is preliminary data.</text>
</comment>
<sequence>KIILLGILFGLAVGFINAAVDVIYFTDHTFIEHLFSPTPVEIWMRSVVLILFILFSVYLSRIINKLKRAEEERKESEERYRALSDASFEGICISEKGVIVNTNLQFAEMLGYLQEELIGLEIKNLTVPEYQERVAKNIKGNYTGVYESKAIRKDGAIIDVEIHGHRANYKGRHVRQTVVRDITERKRAKAEISSIYNAISDFITVQDTEFRILSYNRAVENVWGKDLKGKLCYEAYQGRSDICPDCAVKRAIDSKKPESTSQTSTGTSPPVEIYAYPIIDDSNKVVAVVEHGRDITERMRMEDELKSIMALSKDMICTASETHFVKVSPVMEKVLGYTEEELLKIPFIELIHPDDIQPTKDLIEEKLKKGESAISFVNRYRCKDGSYRWFEWMSKPVEEGLMYGVARDITERKKAEQARRDNEEQLRSITETSPDYIMNLDREGKIIFINRPAPGLMVEDVIGTSAYDFIDDENKVIMKECVEGVLESGVQGKYVICRTSTDGQARYYESRVGPVKDPSGEVIGVTINASDITERKRAEEKIQKSESQLREAQKIAGLGFWDLNLI</sequence>
<keyword evidence="2" id="KW-0812">Transmembrane</keyword>
<feature type="non-terminal residue" evidence="5">
    <location>
        <position position="566"/>
    </location>
</feature>
<reference evidence="5" key="1">
    <citation type="journal article" date="2015" name="Nature">
        <title>Complex archaea that bridge the gap between prokaryotes and eukaryotes.</title>
        <authorList>
            <person name="Spang A."/>
            <person name="Saw J.H."/>
            <person name="Jorgensen S.L."/>
            <person name="Zaremba-Niedzwiedzka K."/>
            <person name="Martijn J."/>
            <person name="Lind A.E."/>
            <person name="van Eijk R."/>
            <person name="Schleper C."/>
            <person name="Guy L."/>
            <person name="Ettema T.J."/>
        </authorList>
    </citation>
    <scope>NUCLEOTIDE SEQUENCE</scope>
</reference>
<evidence type="ECO:0000259" key="3">
    <source>
        <dbReference type="PROSITE" id="PS50112"/>
    </source>
</evidence>
<dbReference type="InterPro" id="IPR052155">
    <property type="entry name" value="Biofilm_reg_signaling"/>
</dbReference>
<feature type="domain" description="PAC" evidence="4">
    <location>
        <begin position="255"/>
        <end position="307"/>
    </location>
</feature>
<evidence type="ECO:0008006" key="6">
    <source>
        <dbReference type="Google" id="ProtNLM"/>
    </source>
</evidence>
<keyword evidence="2" id="KW-0472">Membrane</keyword>